<organism evidence="1 2">
    <name type="scientific">Lindgomyces ingoldianus</name>
    <dbReference type="NCBI Taxonomy" id="673940"/>
    <lineage>
        <taxon>Eukaryota</taxon>
        <taxon>Fungi</taxon>
        <taxon>Dikarya</taxon>
        <taxon>Ascomycota</taxon>
        <taxon>Pezizomycotina</taxon>
        <taxon>Dothideomycetes</taxon>
        <taxon>Pleosporomycetidae</taxon>
        <taxon>Pleosporales</taxon>
        <taxon>Lindgomycetaceae</taxon>
        <taxon>Lindgomyces</taxon>
    </lineage>
</organism>
<name>A0ACB6Q6N4_9PLEO</name>
<proteinExistence type="predicted"/>
<accession>A0ACB6Q6N4</accession>
<gene>
    <name evidence="1" type="ORF">BDR25DRAFT_274360</name>
</gene>
<comment type="caution">
    <text evidence="1">The sequence shown here is derived from an EMBL/GenBank/DDBJ whole genome shotgun (WGS) entry which is preliminary data.</text>
</comment>
<sequence length="312" mass="32884">MAPASFSDQNEIDAGHKVLTILGCGSLGTAILSGILASRNASSSTSEEQPSPGTTFKRFVACVRRDEAVAAVKDKLAAYEDTSNVEVLNRQNLKGVKQADTVLLACQPEWYQAIFDEPGMRRAMEGKLIISVLAGVTTQLIQSALGGDEGQYFVVRAMPNTACFVRDSTTVIETPQSNLSQSLLATAESIFRCVGQVSYVKPSTFNVCTAVCGSSPAFFSVIIDAMVDGAVAMGLNHADALRMAAFTMRGTANMLANGRDPRQVRFEVASPAGSTMQGLLALEEGKVRSVVSNALITATTAAAGLGSKDQRS</sequence>
<dbReference type="Proteomes" id="UP000799755">
    <property type="component" value="Unassembled WGS sequence"/>
</dbReference>
<keyword evidence="2" id="KW-1185">Reference proteome</keyword>
<evidence type="ECO:0000313" key="1">
    <source>
        <dbReference type="EMBL" id="KAF2462538.1"/>
    </source>
</evidence>
<dbReference type="EMBL" id="MU003582">
    <property type="protein sequence ID" value="KAF2462538.1"/>
    <property type="molecule type" value="Genomic_DNA"/>
</dbReference>
<evidence type="ECO:0000313" key="2">
    <source>
        <dbReference type="Proteomes" id="UP000799755"/>
    </source>
</evidence>
<reference evidence="1" key="1">
    <citation type="journal article" date="2020" name="Stud. Mycol.">
        <title>101 Dothideomycetes genomes: a test case for predicting lifestyles and emergence of pathogens.</title>
        <authorList>
            <person name="Haridas S."/>
            <person name="Albert R."/>
            <person name="Binder M."/>
            <person name="Bloem J."/>
            <person name="Labutti K."/>
            <person name="Salamov A."/>
            <person name="Andreopoulos B."/>
            <person name="Baker S."/>
            <person name="Barry K."/>
            <person name="Bills G."/>
            <person name="Bluhm B."/>
            <person name="Cannon C."/>
            <person name="Castanera R."/>
            <person name="Culley D."/>
            <person name="Daum C."/>
            <person name="Ezra D."/>
            <person name="Gonzalez J."/>
            <person name="Henrissat B."/>
            <person name="Kuo A."/>
            <person name="Liang C."/>
            <person name="Lipzen A."/>
            <person name="Lutzoni F."/>
            <person name="Magnuson J."/>
            <person name="Mondo S."/>
            <person name="Nolan M."/>
            <person name="Ohm R."/>
            <person name="Pangilinan J."/>
            <person name="Park H.-J."/>
            <person name="Ramirez L."/>
            <person name="Alfaro M."/>
            <person name="Sun H."/>
            <person name="Tritt A."/>
            <person name="Yoshinaga Y."/>
            <person name="Zwiers L.-H."/>
            <person name="Turgeon B."/>
            <person name="Goodwin S."/>
            <person name="Spatafora J."/>
            <person name="Crous P."/>
            <person name="Grigoriev I."/>
        </authorList>
    </citation>
    <scope>NUCLEOTIDE SEQUENCE</scope>
    <source>
        <strain evidence="1">ATCC 200398</strain>
    </source>
</reference>
<protein>
    <submittedName>
        <fullName evidence="1">Pyrroline-5-carboxylate reductase</fullName>
    </submittedName>
</protein>